<keyword evidence="8" id="KW-1185">Reference proteome</keyword>
<reference evidence="7 8" key="1">
    <citation type="submission" date="2016-11" db="EMBL/GenBank/DDBJ databases">
        <authorList>
            <person name="Jaros S."/>
            <person name="Januszkiewicz K."/>
            <person name="Wedrychowicz H."/>
        </authorList>
    </citation>
    <scope>NUCLEOTIDE SEQUENCE [LARGE SCALE GENOMIC DNA]</scope>
    <source>
        <strain evidence="7 8">DSM 26910</strain>
    </source>
</reference>
<accession>A0A1M5DQ64</accession>
<dbReference type="PANTHER" id="PTHR43578">
    <property type="entry name" value="NADH-QUINONE OXIDOREDUCTASE SUBUNIT F"/>
    <property type="match status" value="1"/>
</dbReference>
<dbReference type="PROSITE" id="PS00198">
    <property type="entry name" value="4FE4S_FER_1"/>
    <property type="match status" value="1"/>
</dbReference>
<evidence type="ECO:0000256" key="4">
    <source>
        <dbReference type="ARBA" id="ARBA00023004"/>
    </source>
</evidence>
<dbReference type="SUPFAM" id="SSF140490">
    <property type="entry name" value="Nqo1C-terminal domain-like"/>
    <property type="match status" value="1"/>
</dbReference>
<organism evidence="7 8">
    <name type="scientific">Mariniphaga anaerophila</name>
    <dbReference type="NCBI Taxonomy" id="1484053"/>
    <lineage>
        <taxon>Bacteria</taxon>
        <taxon>Pseudomonadati</taxon>
        <taxon>Bacteroidota</taxon>
        <taxon>Bacteroidia</taxon>
        <taxon>Marinilabiliales</taxon>
        <taxon>Prolixibacteraceae</taxon>
        <taxon>Mariniphaga</taxon>
    </lineage>
</organism>
<dbReference type="PANTHER" id="PTHR43578:SF3">
    <property type="entry name" value="NADH-QUINONE OXIDOREDUCTASE SUBUNIT F"/>
    <property type="match status" value="1"/>
</dbReference>
<dbReference type="InterPro" id="IPR036249">
    <property type="entry name" value="Thioredoxin-like_sf"/>
</dbReference>
<dbReference type="InterPro" id="IPR042128">
    <property type="entry name" value="NuoE_dom"/>
</dbReference>
<dbReference type="Gene3D" id="1.10.10.1590">
    <property type="entry name" value="NADH-quinone oxidoreductase subunit E"/>
    <property type="match status" value="1"/>
</dbReference>
<keyword evidence="5" id="KW-0411">Iron-sulfur</keyword>
<comment type="similarity">
    <text evidence="1">Belongs to the complex I 51 kDa subunit family.</text>
</comment>
<keyword evidence="3" id="KW-0479">Metal-binding</keyword>
<dbReference type="Gene3D" id="3.40.50.11540">
    <property type="entry name" value="NADH-ubiquinone oxidoreductase 51kDa subunit"/>
    <property type="match status" value="1"/>
</dbReference>
<keyword evidence="4" id="KW-0408">Iron</keyword>
<evidence type="ECO:0000256" key="1">
    <source>
        <dbReference type="ARBA" id="ARBA00007523"/>
    </source>
</evidence>
<dbReference type="GO" id="GO:0051539">
    <property type="term" value="F:4 iron, 4 sulfur cluster binding"/>
    <property type="evidence" value="ECO:0007669"/>
    <property type="project" value="UniProtKB-KW"/>
</dbReference>
<dbReference type="Proteomes" id="UP000184164">
    <property type="component" value="Unassembled WGS sequence"/>
</dbReference>
<dbReference type="Pfam" id="PF01257">
    <property type="entry name" value="2Fe-2S_thioredx"/>
    <property type="match status" value="1"/>
</dbReference>
<dbReference type="InterPro" id="IPR037207">
    <property type="entry name" value="Nuop51_4Fe4S-bd_sf"/>
</dbReference>
<protein>
    <submittedName>
        <fullName evidence="7">Formate dehydrogenase beta subunit</fullName>
    </submittedName>
</protein>
<evidence type="ECO:0000256" key="3">
    <source>
        <dbReference type="ARBA" id="ARBA00022723"/>
    </source>
</evidence>
<dbReference type="STRING" id="1484053.SAMN05444274_107200"/>
<dbReference type="Gene3D" id="3.30.70.20">
    <property type="match status" value="1"/>
</dbReference>
<dbReference type="Pfam" id="PF10589">
    <property type="entry name" value="NADH_4Fe-4S"/>
    <property type="match status" value="1"/>
</dbReference>
<gene>
    <name evidence="7" type="ORF">SAMN05444274_107200</name>
</gene>
<dbReference type="SMART" id="SM00928">
    <property type="entry name" value="NADH_4Fe-4S"/>
    <property type="match status" value="1"/>
</dbReference>
<dbReference type="Pfam" id="PF01512">
    <property type="entry name" value="Complex1_51K"/>
    <property type="match status" value="1"/>
</dbReference>
<dbReference type="CDD" id="cd03064">
    <property type="entry name" value="TRX_Fd_NuoE"/>
    <property type="match status" value="1"/>
</dbReference>
<feature type="domain" description="4Fe-4S ferredoxin-type" evidence="6">
    <location>
        <begin position="724"/>
        <end position="752"/>
    </location>
</feature>
<feature type="domain" description="4Fe-4S ferredoxin-type" evidence="6">
    <location>
        <begin position="753"/>
        <end position="780"/>
    </location>
</feature>
<dbReference type="InterPro" id="IPR011538">
    <property type="entry name" value="Nuo51_FMN-bd"/>
</dbReference>
<evidence type="ECO:0000313" key="8">
    <source>
        <dbReference type="Proteomes" id="UP000184164"/>
    </source>
</evidence>
<dbReference type="Gene3D" id="3.10.20.600">
    <property type="match status" value="1"/>
</dbReference>
<dbReference type="CDD" id="cd02980">
    <property type="entry name" value="TRX_Fd_family"/>
    <property type="match status" value="1"/>
</dbReference>
<dbReference type="GO" id="GO:0046872">
    <property type="term" value="F:metal ion binding"/>
    <property type="evidence" value="ECO:0007669"/>
    <property type="project" value="UniProtKB-KW"/>
</dbReference>
<dbReference type="InterPro" id="IPR017896">
    <property type="entry name" value="4Fe4S_Fe-S-bd"/>
</dbReference>
<dbReference type="Gene3D" id="3.40.30.10">
    <property type="entry name" value="Glutaredoxin"/>
    <property type="match status" value="2"/>
</dbReference>
<proteinExistence type="inferred from homology"/>
<evidence type="ECO:0000256" key="5">
    <source>
        <dbReference type="ARBA" id="ARBA00023014"/>
    </source>
</evidence>
<name>A0A1M5DQ64_9BACT</name>
<sequence length="780" mass="85315">MTSNFQNIDRIIQEKGAEKKSLIPILQAIQHEYNYLPEEALKYLAEKTSITPSEIVGVASFYKQFRMQPAGKHLVKICVGTACHVKGASLVHDAFRRHFNLPQGTDTDDTGEYTLEKVSCLGCCTLAPVVQVDDITYGHVAPDQVDKVIADFESQQGKKGAKKFRKADGTEIKGEIRIGLGSCCVASGSGEIEQEVESVVNRSGLRVKLKHVGCVGMCHQVPLVEVVPNEGEPTLYAKVKPEDVKRIIESHFEPPGILSKIKSRLFHFAEEIQTDRNWDGVQRYEISMREKPVASFLGNQIPIATEYRGIINPLDIEDYQRRGGFSSLKKMFEMLSPDQVVEEVKKSGIRGRGGAGFPTGVKWEFVKKEKSEVKYLICNGDEGDPGAFMDRMLLESYPYRVIEGMIIAAYAVGIHHGYFYIRAEYPLAVKRVRKALEICRENNFLGNDIMGSGFDLELNIYEGAGAFVCGEETALIASVEGSRGFPRIRPPFPAQKGLWGHPTLVNNTETMAQISYIIREGAEKFSGIGTHGNTGTKVFALAGKVARGGLIEVPMGITIHEVVEVIGGGIANGKKFKAVQIGGPSGGCIPAEYADTPIDYESLTAMGAMMGSGGLVVLDETDCMVDMARFFLSFTQDESCGKCTFCRVGTRRMLDILENITAGKGKPGDIEELEKLAEWTKKGSLCGLGKTAPNPVISTLKYFRNEYEAHINGVCPTGKCTGLITYSVNDDCIGCTMCAQKCPVDAIPFTPHEKHSIDTGLCIKCDSCRAACPVDAIDVK</sequence>
<dbReference type="RefSeq" id="WP_073002797.1">
    <property type="nucleotide sequence ID" value="NZ_FQUM01000007.1"/>
</dbReference>
<dbReference type="SUPFAM" id="SSF54862">
    <property type="entry name" value="4Fe-4S ferredoxins"/>
    <property type="match status" value="1"/>
</dbReference>
<dbReference type="SUPFAM" id="SSF52833">
    <property type="entry name" value="Thioredoxin-like"/>
    <property type="match status" value="2"/>
</dbReference>
<dbReference type="InterPro" id="IPR037225">
    <property type="entry name" value="Nuo51_FMN-bd_sf"/>
</dbReference>
<dbReference type="Gene3D" id="1.20.1440.230">
    <property type="entry name" value="NADH-ubiquinone oxidoreductase 51kDa subunit, iron-sulphur binding domain"/>
    <property type="match status" value="1"/>
</dbReference>
<dbReference type="EMBL" id="FQUM01000007">
    <property type="protein sequence ID" value="SHF69056.1"/>
    <property type="molecule type" value="Genomic_DNA"/>
</dbReference>
<dbReference type="PROSITE" id="PS51379">
    <property type="entry name" value="4FE4S_FER_2"/>
    <property type="match status" value="2"/>
</dbReference>
<dbReference type="InterPro" id="IPR019575">
    <property type="entry name" value="Nuop51_4Fe4S-bd"/>
</dbReference>
<dbReference type="AlphaFoldDB" id="A0A1M5DQ64"/>
<dbReference type="FunFam" id="1.20.1440.230:FF:000001">
    <property type="entry name" value="Mitochondrial NADH dehydrogenase flavoprotein 1"/>
    <property type="match status" value="1"/>
</dbReference>
<keyword evidence="2" id="KW-0004">4Fe-4S</keyword>
<evidence type="ECO:0000256" key="2">
    <source>
        <dbReference type="ARBA" id="ARBA00022485"/>
    </source>
</evidence>
<dbReference type="SUPFAM" id="SSF142019">
    <property type="entry name" value="Nqo1 FMN-binding domain-like"/>
    <property type="match status" value="1"/>
</dbReference>
<dbReference type="SUPFAM" id="SSF142984">
    <property type="entry name" value="Nqo1 middle domain-like"/>
    <property type="match status" value="1"/>
</dbReference>
<evidence type="ECO:0000313" key="7">
    <source>
        <dbReference type="EMBL" id="SHF69056.1"/>
    </source>
</evidence>
<dbReference type="Gene3D" id="6.10.250.1450">
    <property type="match status" value="1"/>
</dbReference>
<dbReference type="Pfam" id="PF14697">
    <property type="entry name" value="Fer4_21"/>
    <property type="match status" value="1"/>
</dbReference>
<dbReference type="FunFam" id="3.40.50.11540:FF:000001">
    <property type="entry name" value="NADH dehydrogenase [ubiquinone] flavoprotein 1, mitochondrial"/>
    <property type="match status" value="1"/>
</dbReference>
<dbReference type="InterPro" id="IPR041921">
    <property type="entry name" value="NuoE_N"/>
</dbReference>
<dbReference type="InterPro" id="IPR017900">
    <property type="entry name" value="4Fe4S_Fe_S_CS"/>
</dbReference>
<evidence type="ECO:0000259" key="6">
    <source>
        <dbReference type="PROSITE" id="PS51379"/>
    </source>
</evidence>